<evidence type="ECO:0000256" key="2">
    <source>
        <dbReference type="ARBA" id="ARBA00022729"/>
    </source>
</evidence>
<proteinExistence type="predicted"/>
<reference evidence="4 5" key="1">
    <citation type="submission" date="2018-05" db="EMBL/GenBank/DDBJ databases">
        <title>Oceanovita maritima gen. nov., sp. nov., a marine bacterium in the family Rhodobacteraceae isolated from surface seawater of Lundu port Xiamen, China.</title>
        <authorList>
            <person name="Hetharua B.H."/>
            <person name="Min D."/>
            <person name="Liao H."/>
            <person name="Tian Y."/>
        </authorList>
    </citation>
    <scope>NUCLEOTIDE SEQUENCE [LARGE SCALE GENOMIC DNA]</scope>
    <source>
        <strain evidence="4 5">FSX-11</strain>
    </source>
</reference>
<gene>
    <name evidence="4" type="ORF">DI396_09895</name>
</gene>
<dbReference type="InterPro" id="IPR034984">
    <property type="entry name" value="Imelysin-like_IPPA"/>
</dbReference>
<evidence type="ECO:0000259" key="3">
    <source>
        <dbReference type="Pfam" id="PF09375"/>
    </source>
</evidence>
<evidence type="ECO:0000256" key="1">
    <source>
        <dbReference type="ARBA" id="ARBA00004196"/>
    </source>
</evidence>
<sequence length="336" mass="35767">MLAARPAPAQETPPPVLSEAEKAARVADVIDAHILPRFAALAETTAHLADVARAHCTAQDTELRAAYDAAFDAWISASHLRFGPTETDTRAFALAFWPDTRGATPRSIAAMIAAEDPAVQSPAAYAEVSIAARGFYAMEALLFDDTLSVAGNADYRCALLQAMSADSAATSAAILAEWQDSYAEEMMTDGPRYRSRTEAVQVLYKVLNEGLEFTADTRLGRPLGSFERPRPTRAEARRSGRSWRHVMLSVASLEDLALRLAGDDAALGDDLTGAFEHALTVGGDLDDPVFAGVIDPTGRLKIEILQQSVQAARAVVRGSLGPRLGVAAGFNALDGD</sequence>
<dbReference type="InterPro" id="IPR018976">
    <property type="entry name" value="Imelysin-like"/>
</dbReference>
<dbReference type="Pfam" id="PF09375">
    <property type="entry name" value="Peptidase_M75"/>
    <property type="match status" value="1"/>
</dbReference>
<keyword evidence="5" id="KW-1185">Reference proteome</keyword>
<name>A0A2V4N1D9_9RHOB</name>
<comment type="subcellular location">
    <subcellularLocation>
        <location evidence="1">Cell envelope</location>
    </subcellularLocation>
</comment>
<protein>
    <submittedName>
        <fullName evidence="4">Peptidase M75</fullName>
    </submittedName>
</protein>
<evidence type="ECO:0000313" key="5">
    <source>
        <dbReference type="Proteomes" id="UP000248012"/>
    </source>
</evidence>
<organism evidence="4 5">
    <name type="scientific">Litorivita pollutaquae</name>
    <dbReference type="NCBI Taxonomy" id="2200892"/>
    <lineage>
        <taxon>Bacteria</taxon>
        <taxon>Pseudomonadati</taxon>
        <taxon>Pseudomonadota</taxon>
        <taxon>Alphaproteobacteria</taxon>
        <taxon>Rhodobacterales</taxon>
        <taxon>Paracoccaceae</taxon>
        <taxon>Litorivita</taxon>
    </lineage>
</organism>
<dbReference type="OrthoDB" id="5729110at2"/>
<dbReference type="Gene3D" id="1.20.1420.20">
    <property type="entry name" value="M75 peptidase, HXXE motif"/>
    <property type="match status" value="1"/>
</dbReference>
<dbReference type="AlphaFoldDB" id="A0A2V4N1D9"/>
<dbReference type="GO" id="GO:0030313">
    <property type="term" value="C:cell envelope"/>
    <property type="evidence" value="ECO:0007669"/>
    <property type="project" value="UniProtKB-SubCell"/>
</dbReference>
<feature type="domain" description="Imelysin-like" evidence="3">
    <location>
        <begin position="34"/>
        <end position="314"/>
    </location>
</feature>
<dbReference type="InterPro" id="IPR038352">
    <property type="entry name" value="Imelysin_sf"/>
</dbReference>
<dbReference type="EMBL" id="QFVT01000005">
    <property type="protein sequence ID" value="PYC47762.1"/>
    <property type="molecule type" value="Genomic_DNA"/>
</dbReference>
<dbReference type="CDD" id="cd14659">
    <property type="entry name" value="Imelysin-like_IPPA"/>
    <property type="match status" value="1"/>
</dbReference>
<keyword evidence="2" id="KW-0732">Signal</keyword>
<dbReference type="Proteomes" id="UP000248012">
    <property type="component" value="Unassembled WGS sequence"/>
</dbReference>
<comment type="caution">
    <text evidence="4">The sequence shown here is derived from an EMBL/GenBank/DDBJ whole genome shotgun (WGS) entry which is preliminary data.</text>
</comment>
<evidence type="ECO:0000313" key="4">
    <source>
        <dbReference type="EMBL" id="PYC47762.1"/>
    </source>
</evidence>
<accession>A0A2V4N1D9</accession>